<proteinExistence type="predicted"/>
<name>A0A9P0GEC9_9CUCU</name>
<evidence type="ECO:0008006" key="3">
    <source>
        <dbReference type="Google" id="ProtNLM"/>
    </source>
</evidence>
<evidence type="ECO:0000313" key="1">
    <source>
        <dbReference type="EMBL" id="CAH1112700.1"/>
    </source>
</evidence>
<keyword evidence="2" id="KW-1185">Reference proteome</keyword>
<dbReference type="SUPFAM" id="SSF52980">
    <property type="entry name" value="Restriction endonuclease-like"/>
    <property type="match status" value="1"/>
</dbReference>
<dbReference type="OrthoDB" id="8194943at2759"/>
<organism evidence="1 2">
    <name type="scientific">Psylliodes chrysocephalus</name>
    <dbReference type="NCBI Taxonomy" id="3402493"/>
    <lineage>
        <taxon>Eukaryota</taxon>
        <taxon>Metazoa</taxon>
        <taxon>Ecdysozoa</taxon>
        <taxon>Arthropoda</taxon>
        <taxon>Hexapoda</taxon>
        <taxon>Insecta</taxon>
        <taxon>Pterygota</taxon>
        <taxon>Neoptera</taxon>
        <taxon>Endopterygota</taxon>
        <taxon>Coleoptera</taxon>
        <taxon>Polyphaga</taxon>
        <taxon>Cucujiformia</taxon>
        <taxon>Chrysomeloidea</taxon>
        <taxon>Chrysomelidae</taxon>
        <taxon>Galerucinae</taxon>
        <taxon>Alticini</taxon>
        <taxon>Psylliodes</taxon>
    </lineage>
</organism>
<dbReference type="GO" id="GO:0006281">
    <property type="term" value="P:DNA repair"/>
    <property type="evidence" value="ECO:0007669"/>
    <property type="project" value="UniProtKB-ARBA"/>
</dbReference>
<reference evidence="1" key="1">
    <citation type="submission" date="2022-01" db="EMBL/GenBank/DDBJ databases">
        <authorList>
            <person name="King R."/>
        </authorList>
    </citation>
    <scope>NUCLEOTIDE SEQUENCE</scope>
</reference>
<protein>
    <recommendedName>
        <fullName evidence="3">YqaJ viral recombinase domain-containing protein</fullName>
    </recommendedName>
</protein>
<evidence type="ECO:0000313" key="2">
    <source>
        <dbReference type="Proteomes" id="UP001153636"/>
    </source>
</evidence>
<gene>
    <name evidence="1" type="ORF">PSYICH_LOCUS12958</name>
</gene>
<dbReference type="AlphaFoldDB" id="A0A9P0GEC9"/>
<dbReference type="Gene3D" id="3.90.320.10">
    <property type="match status" value="1"/>
</dbReference>
<dbReference type="InterPro" id="IPR011604">
    <property type="entry name" value="PDDEXK-like_dom_sf"/>
</dbReference>
<dbReference type="EMBL" id="OV651818">
    <property type="protein sequence ID" value="CAH1112700.1"/>
    <property type="molecule type" value="Genomic_DNA"/>
</dbReference>
<dbReference type="Proteomes" id="UP001153636">
    <property type="component" value="Chromosome 6"/>
</dbReference>
<accession>A0A9P0GEC9</accession>
<sequence>MNKNELTTKASYLVTEILARKMKPFSDAEVVKEYVVTVCKTLFSHLPNEKPRSVSTNSSLPVYLRKEVEKNSKRLIFAISKATKYRIEENTDFKKKIVLLKRDILNAPSHVFGEHAECEAINYFKCDRKGTNFVILMKECGFYRDILVCLNRLILNIESLIHNLNNNLAEHYNSINFSKRNSCQTRCEAAVISFNKGAEHYDMLHKAITGNEPNTYTKKYLKIIGKRKLRFAKLTKERKELFQIGTMANATQYGKLNEPFAVDDFEAISKHKVKECGLFIDKVVDDNAILEIKCPLNIKDMSPEEDIRTKK</sequence>
<dbReference type="InterPro" id="IPR011335">
    <property type="entry name" value="Restrct_endonuc-II-like"/>
</dbReference>